<dbReference type="eggNOG" id="ENOG502QXQM">
    <property type="taxonomic scope" value="Eukaryota"/>
</dbReference>
<evidence type="ECO:0000256" key="1">
    <source>
        <dbReference type="SAM" id="Phobius"/>
    </source>
</evidence>
<keyword evidence="1" id="KW-0812">Transmembrane</keyword>
<dbReference type="OMA" id="DCDEHIS"/>
<organism evidence="3 4">
    <name type="scientific">Theileria annulata</name>
    <dbReference type="NCBI Taxonomy" id="5874"/>
    <lineage>
        <taxon>Eukaryota</taxon>
        <taxon>Sar</taxon>
        <taxon>Alveolata</taxon>
        <taxon>Apicomplexa</taxon>
        <taxon>Aconoidasida</taxon>
        <taxon>Piroplasmida</taxon>
        <taxon>Theileriidae</taxon>
        <taxon>Theileria</taxon>
    </lineage>
</organism>
<dbReference type="VEuPathDB" id="PiroplasmaDB:TA06510"/>
<dbReference type="AlphaFoldDB" id="Q4UID2"/>
<feature type="chain" id="PRO_5004245066" evidence="2">
    <location>
        <begin position="20"/>
        <end position="311"/>
    </location>
</feature>
<dbReference type="OrthoDB" id="10359616at2759"/>
<proteinExistence type="predicted"/>
<evidence type="ECO:0000313" key="3">
    <source>
        <dbReference type="EMBL" id="CAI73157.1"/>
    </source>
</evidence>
<evidence type="ECO:0000313" key="4">
    <source>
        <dbReference type="Proteomes" id="UP000001950"/>
    </source>
</evidence>
<sequence length="311" mass="36952">MNYILFFLLLRCIISSSQSDIEEDLRRSISRTNYEIRRYMTDCFHDCDEHISELNDYIQKIEAARFKDNSEKHSTKFQNDYTDFQSEFKQLKTTYESYRMDESDTDFKNKFTKALSSFDKIFTKASSTFSNSFRKVNNSLTKLDETKMTYMGAEVYKKSEKSVLVTKHRIRGIDEMVKLVELRGDECGPLSNREAFHKEAIDKLKANLEESINLLYDFPLTVVNEEQLRKVDEIEERIKELFHNGIKIMEEFDENLRKMYESKGVKYNKDYKKLIKFFEKIPYRLSSFVTPNTLGSMIIVSFLLMNVFYLN</sequence>
<dbReference type="KEGG" id="tan:TA06510"/>
<keyword evidence="2" id="KW-0732">Signal</keyword>
<reference evidence="3 4" key="1">
    <citation type="journal article" date="2005" name="Science">
        <title>Genome of the host-cell transforming parasite Theileria annulata compared with T. parva.</title>
        <authorList>
            <person name="Pain A."/>
            <person name="Renauld H."/>
            <person name="Berriman M."/>
            <person name="Murphy L."/>
            <person name="Yeats C.A."/>
            <person name="Weir W."/>
            <person name="Kerhornou A."/>
            <person name="Aslett M."/>
            <person name="Bishop R."/>
            <person name="Bouchier C."/>
            <person name="Cochet M."/>
            <person name="Coulson R.M.R."/>
            <person name="Cronin A."/>
            <person name="de Villiers E.P."/>
            <person name="Fraser A."/>
            <person name="Fosker N."/>
            <person name="Gardner M."/>
            <person name="Goble A."/>
            <person name="Griffiths-Jones S."/>
            <person name="Harris D.E."/>
            <person name="Katzer F."/>
            <person name="Larke N."/>
            <person name="Lord A."/>
            <person name="Maser P."/>
            <person name="McKellar S."/>
            <person name="Mooney P."/>
            <person name="Morton F."/>
            <person name="Nene V."/>
            <person name="O'Neil S."/>
            <person name="Price C."/>
            <person name="Quail M.A."/>
            <person name="Rabbinowitsch E."/>
            <person name="Rawlings N.D."/>
            <person name="Rutter S."/>
            <person name="Saunders D."/>
            <person name="Seeger K."/>
            <person name="Shah T."/>
            <person name="Squares R."/>
            <person name="Squares S."/>
            <person name="Tivey A."/>
            <person name="Walker A.R."/>
            <person name="Woodward J."/>
            <person name="Dobbelaere D.A.E."/>
            <person name="Langsley G."/>
            <person name="Rajandream M.A."/>
            <person name="McKeever D."/>
            <person name="Shiels B."/>
            <person name="Tait A."/>
            <person name="Barrell B.G."/>
            <person name="Hall N."/>
        </authorList>
    </citation>
    <scope>NUCLEOTIDE SEQUENCE [LARGE SCALE GENOMIC DNA]</scope>
    <source>
        <strain evidence="4">Ankara</strain>
    </source>
</reference>
<feature type="transmembrane region" description="Helical" evidence="1">
    <location>
        <begin position="293"/>
        <end position="310"/>
    </location>
</feature>
<protein>
    <submittedName>
        <fullName evidence="3">Uncharacterized protein</fullName>
    </submittedName>
</protein>
<dbReference type="RefSeq" id="XP_953835.1">
    <property type="nucleotide sequence ID" value="XM_948742.1"/>
</dbReference>
<dbReference type="InParanoid" id="Q4UID2"/>
<feature type="signal peptide" evidence="2">
    <location>
        <begin position="1"/>
        <end position="19"/>
    </location>
</feature>
<name>Q4UID2_THEAN</name>
<keyword evidence="4" id="KW-1185">Reference proteome</keyword>
<keyword evidence="1" id="KW-0472">Membrane</keyword>
<gene>
    <name evidence="3" type="ORF">TA06510</name>
</gene>
<dbReference type="EMBL" id="CR940347">
    <property type="protein sequence ID" value="CAI73157.1"/>
    <property type="molecule type" value="Genomic_DNA"/>
</dbReference>
<dbReference type="Proteomes" id="UP000001950">
    <property type="component" value="Chromosome 1"/>
</dbReference>
<dbReference type="GeneID" id="3864541"/>
<evidence type="ECO:0000256" key="2">
    <source>
        <dbReference type="SAM" id="SignalP"/>
    </source>
</evidence>
<accession>Q4UID2</accession>
<keyword evidence="1" id="KW-1133">Transmembrane helix</keyword>